<proteinExistence type="inferred from homology"/>
<dbReference type="InterPro" id="IPR053951">
    <property type="entry name" value="K_trans_N"/>
</dbReference>
<dbReference type="Gramene" id="OMERI09G06130.1">
    <property type="protein sequence ID" value="OMERI09G06130.1"/>
    <property type="gene ID" value="OMERI09G06130"/>
</dbReference>
<feature type="transmembrane region" description="Helical" evidence="10">
    <location>
        <begin position="367"/>
        <end position="387"/>
    </location>
</feature>
<feature type="region of interest" description="Disordered" evidence="11">
    <location>
        <begin position="713"/>
        <end position="739"/>
    </location>
</feature>
<keyword evidence="5 10" id="KW-0812">Transmembrane</keyword>
<evidence type="ECO:0000256" key="9">
    <source>
        <dbReference type="ARBA" id="ARBA00023136"/>
    </source>
</evidence>
<dbReference type="InterPro" id="IPR003855">
    <property type="entry name" value="K+_transporter"/>
</dbReference>
<dbReference type="STRING" id="40149.A0A0E0ERI3"/>
<keyword evidence="3" id="KW-0813">Transport</keyword>
<dbReference type="PANTHER" id="PTHR30540:SF94">
    <property type="entry name" value="POTASSIUM TRANSPORTER 5"/>
    <property type="match status" value="1"/>
</dbReference>
<reference evidence="14" key="2">
    <citation type="submission" date="2018-05" db="EMBL/GenBank/DDBJ databases">
        <title>OmerRS3 (Oryza meridionalis Reference Sequence Version 3).</title>
        <authorList>
            <person name="Zhang J."/>
            <person name="Kudrna D."/>
            <person name="Lee S."/>
            <person name="Talag J."/>
            <person name="Welchert J."/>
            <person name="Wing R.A."/>
        </authorList>
    </citation>
    <scope>NUCLEOTIDE SEQUENCE [LARGE SCALE GENOMIC DNA]</scope>
    <source>
        <strain evidence="14">cv. OR44</strain>
    </source>
</reference>
<feature type="transmembrane region" description="Helical" evidence="10">
    <location>
        <begin position="545"/>
        <end position="565"/>
    </location>
</feature>
<evidence type="ECO:0000256" key="4">
    <source>
        <dbReference type="ARBA" id="ARBA00022538"/>
    </source>
</evidence>
<dbReference type="GO" id="GO:0015079">
    <property type="term" value="F:potassium ion transmembrane transporter activity"/>
    <property type="evidence" value="ECO:0007669"/>
    <property type="project" value="UniProtKB-UniRule"/>
</dbReference>
<comment type="similarity">
    <text evidence="2 10">Belongs to the HAK/KUP transporter (TC 2.A.72.3) family.</text>
</comment>
<feature type="transmembrane region" description="Helical" evidence="10">
    <location>
        <begin position="259"/>
        <end position="278"/>
    </location>
</feature>
<reference evidence="14" key="1">
    <citation type="submission" date="2015-04" db="UniProtKB">
        <authorList>
            <consortium name="EnsemblPlants"/>
        </authorList>
    </citation>
    <scope>IDENTIFICATION</scope>
</reference>
<keyword evidence="8 10" id="KW-0406">Ion transport</keyword>
<dbReference type="GO" id="GO:1901002">
    <property type="term" value="P:positive regulation of response to salt stress"/>
    <property type="evidence" value="ECO:0007669"/>
    <property type="project" value="EnsemblPlants"/>
</dbReference>
<evidence type="ECO:0000313" key="14">
    <source>
        <dbReference type="EnsemblPlants" id="OMERI09G06130.1"/>
    </source>
</evidence>
<feature type="transmembrane region" description="Helical" evidence="10">
    <location>
        <begin position="336"/>
        <end position="355"/>
    </location>
</feature>
<protein>
    <recommendedName>
        <fullName evidence="10">Potassium transporter</fullName>
    </recommendedName>
</protein>
<dbReference type="eggNOG" id="ENOG502QPSA">
    <property type="taxonomic scope" value="Eukaryota"/>
</dbReference>
<keyword evidence="7 10" id="KW-1133">Transmembrane helix</keyword>
<dbReference type="Pfam" id="PF02705">
    <property type="entry name" value="K_trans"/>
    <property type="match status" value="1"/>
</dbReference>
<evidence type="ECO:0000256" key="2">
    <source>
        <dbReference type="ARBA" id="ARBA00008440"/>
    </source>
</evidence>
<name>A0A0E0ERI3_9ORYZ</name>
<evidence type="ECO:0000256" key="7">
    <source>
        <dbReference type="ARBA" id="ARBA00022989"/>
    </source>
</evidence>
<dbReference type="EnsemblPlants" id="OMERI09G06130.1">
    <property type="protein sequence ID" value="OMERI09G06130.1"/>
    <property type="gene ID" value="OMERI09G06130"/>
</dbReference>
<feature type="transmembrane region" description="Helical" evidence="10">
    <location>
        <begin position="516"/>
        <end position="539"/>
    </location>
</feature>
<sequence length="813" mass="90614">MLGPTHTCLYKPSHACLNNTEGRPEQTFHTLRMTEPLQTSSNGGAERGPNAAFELEKTLQTTTRLQRFDSLHMEAGKIPGGQSHAAKVGWATTLHLAFQSIGVVYGDMGTSPLYVFSSTFTNGIKDTNDILGVMSLIIYTVVLLPLIKYCFIVLRANDNGDGGTFALYSLISRYARISLIPNQQAEDAMVSHYKLESPSNRVKRAHWIKEKMENSPNFKIILFLVTILATSMVIGDGVLTPCISVLSAVGGIKESAKSLTQGQIAGIAIAILIVLFLVQRFGTDKVGYSFGPIILTWFIFIAGTGVYNLFKHDTGVLKAFNPKYIVDYFERNGKQGWISLGGVILCITGTEAMFADLGHFNVRAIQIGFSAVLLPSVLLAYIGQAAYLRIYPEHVADTFYKSIPDPLYWPTFVVAVAAAIIASQAMISGAFAIIAQSQILGCFPRVRVIHTSTKFHGQVYIPEINYVLMVLCVAVTAIFQTTDKIGNAYGIAVVFVMFITTLLVTLVMVMIWKTSLLWIALFPVIFGGAELIYLSSAFYKFTQGGYLPLVFAAILMFIMATWHYVHVHRYKYELRNKVSSNYVAELAVKQNLARLPGIGFLYSELVQGIPPILPHLVEKVPSIHSVLVIISIKYLPISKIETKERFLFRYVEPKEYRVFRCVVRYGYNDKVEDPAEFESLVIENLKQFIHEESLYSQSSHSLEGESIKEIGGVTDPTSEVQDAMSSRNNSDQHTTEPRNGCMDEIQSVHKEMGNGVVHLLGETNVVAEPNADFLKKIIVDYVYNFIRKNFRQPEKITCVPHNRLLRVGMTYEI</sequence>
<keyword evidence="15" id="KW-1185">Reference proteome</keyword>
<keyword evidence="4 10" id="KW-0633">Potassium transport</keyword>
<feature type="compositionally biased region" description="Polar residues" evidence="11">
    <location>
        <begin position="715"/>
        <end position="732"/>
    </location>
</feature>
<feature type="transmembrane region" description="Helical" evidence="10">
    <location>
        <begin position="488"/>
        <end position="509"/>
    </location>
</feature>
<comment type="caution">
    <text evidence="10">Lacks conserved residue(s) required for the propagation of feature annotation.</text>
</comment>
<evidence type="ECO:0000256" key="11">
    <source>
        <dbReference type="SAM" id="MobiDB-lite"/>
    </source>
</evidence>
<dbReference type="GO" id="GO:0005886">
    <property type="term" value="C:plasma membrane"/>
    <property type="evidence" value="ECO:0007669"/>
    <property type="project" value="EnsemblPlants"/>
</dbReference>
<feature type="transmembrane region" description="Helical" evidence="10">
    <location>
        <begin position="290"/>
        <end position="310"/>
    </location>
</feature>
<evidence type="ECO:0000256" key="6">
    <source>
        <dbReference type="ARBA" id="ARBA00022958"/>
    </source>
</evidence>
<organism evidence="14">
    <name type="scientific">Oryza meridionalis</name>
    <dbReference type="NCBI Taxonomy" id="40149"/>
    <lineage>
        <taxon>Eukaryota</taxon>
        <taxon>Viridiplantae</taxon>
        <taxon>Streptophyta</taxon>
        <taxon>Embryophyta</taxon>
        <taxon>Tracheophyta</taxon>
        <taxon>Spermatophyta</taxon>
        <taxon>Magnoliopsida</taxon>
        <taxon>Liliopsida</taxon>
        <taxon>Poales</taxon>
        <taxon>Poaceae</taxon>
        <taxon>BOP clade</taxon>
        <taxon>Oryzoideae</taxon>
        <taxon>Oryzeae</taxon>
        <taxon>Oryzinae</taxon>
        <taxon>Oryza</taxon>
    </lineage>
</organism>
<comment type="function">
    <text evidence="10">Potassium transporter.</text>
</comment>
<dbReference type="Pfam" id="PF22776">
    <property type="entry name" value="K_trans_C"/>
    <property type="match status" value="1"/>
</dbReference>
<keyword evidence="6 10" id="KW-0630">Potassium</keyword>
<dbReference type="Proteomes" id="UP000008021">
    <property type="component" value="Chromosome 9"/>
</dbReference>
<evidence type="ECO:0000256" key="10">
    <source>
        <dbReference type="RuleBase" id="RU321113"/>
    </source>
</evidence>
<accession>A0A0E0ERI3</accession>
<evidence type="ECO:0000256" key="8">
    <source>
        <dbReference type="ARBA" id="ARBA00023065"/>
    </source>
</evidence>
<feature type="transmembrane region" description="Helical" evidence="10">
    <location>
        <begin position="407"/>
        <end position="435"/>
    </location>
</feature>
<dbReference type="NCBIfam" id="TIGR00794">
    <property type="entry name" value="kup"/>
    <property type="match status" value="1"/>
</dbReference>
<dbReference type="PANTHER" id="PTHR30540">
    <property type="entry name" value="OSMOTIC STRESS POTASSIUM TRANSPORTER"/>
    <property type="match status" value="1"/>
</dbReference>
<feature type="transmembrane region" description="Helical" evidence="10">
    <location>
        <begin position="464"/>
        <end position="482"/>
    </location>
</feature>
<dbReference type="HOGENOM" id="CLU_008142_2_0_1"/>
<dbReference type="AlphaFoldDB" id="A0A0E0ERI3"/>
<feature type="domain" description="K+ potassium transporter integral membrane" evidence="12">
    <location>
        <begin position="96"/>
        <end position="581"/>
    </location>
</feature>
<dbReference type="InterPro" id="IPR053952">
    <property type="entry name" value="K_trans_C"/>
</dbReference>
<evidence type="ECO:0000259" key="13">
    <source>
        <dbReference type="Pfam" id="PF22776"/>
    </source>
</evidence>
<feature type="domain" description="K+ potassium transporter C-terminal" evidence="13">
    <location>
        <begin position="596"/>
        <end position="813"/>
    </location>
</feature>
<evidence type="ECO:0000256" key="1">
    <source>
        <dbReference type="ARBA" id="ARBA00004141"/>
    </source>
</evidence>
<feature type="transmembrane region" description="Helical" evidence="10">
    <location>
        <begin position="220"/>
        <end position="239"/>
    </location>
</feature>
<evidence type="ECO:0000313" key="15">
    <source>
        <dbReference type="Proteomes" id="UP000008021"/>
    </source>
</evidence>
<keyword evidence="9 10" id="KW-0472">Membrane</keyword>
<comment type="subcellular location">
    <subcellularLocation>
        <location evidence="1 10">Membrane</location>
        <topology evidence="1 10">Multi-pass membrane protein</topology>
    </subcellularLocation>
</comment>
<feature type="transmembrane region" description="Helical" evidence="10">
    <location>
        <begin position="130"/>
        <end position="147"/>
    </location>
</feature>
<evidence type="ECO:0000256" key="3">
    <source>
        <dbReference type="ARBA" id="ARBA00022448"/>
    </source>
</evidence>
<evidence type="ECO:0000259" key="12">
    <source>
        <dbReference type="Pfam" id="PF02705"/>
    </source>
</evidence>
<evidence type="ECO:0000256" key="5">
    <source>
        <dbReference type="ARBA" id="ARBA00022692"/>
    </source>
</evidence>